<name>A0A849K2W3_9MICO</name>
<comment type="caution">
    <text evidence="2">The sequence shown here is derived from an EMBL/GenBank/DDBJ whole genome shotgun (WGS) entry which is preliminary data.</text>
</comment>
<reference evidence="2 3" key="1">
    <citation type="submission" date="2020-05" db="EMBL/GenBank/DDBJ databases">
        <title>Genome sequence of Isoptericola sp. JC619 isolated from Chilika lagoon, India.</title>
        <authorList>
            <person name="Kumar D."/>
            <person name="Appam K."/>
            <person name="Gandham S."/>
            <person name="Uppada J."/>
            <person name="Sasikala C."/>
            <person name="Venkata Ramana C."/>
        </authorList>
    </citation>
    <scope>NUCLEOTIDE SEQUENCE [LARGE SCALE GENOMIC DNA]</scope>
    <source>
        <strain evidence="2 3">JC619</strain>
    </source>
</reference>
<dbReference type="InterPro" id="IPR021522">
    <property type="entry name" value="MctB"/>
</dbReference>
<evidence type="ECO:0000256" key="1">
    <source>
        <dbReference type="SAM" id="MobiDB-lite"/>
    </source>
</evidence>
<feature type="compositionally biased region" description="Low complexity" evidence="1">
    <location>
        <begin position="327"/>
        <end position="348"/>
    </location>
</feature>
<dbReference type="GO" id="GO:0055070">
    <property type="term" value="P:copper ion homeostasis"/>
    <property type="evidence" value="ECO:0007669"/>
    <property type="project" value="InterPro"/>
</dbReference>
<dbReference type="Proteomes" id="UP000557204">
    <property type="component" value="Unassembled WGS sequence"/>
</dbReference>
<feature type="region of interest" description="Disordered" evidence="1">
    <location>
        <begin position="304"/>
        <end position="348"/>
    </location>
</feature>
<gene>
    <name evidence="2" type="ORF">HLI28_02360</name>
</gene>
<dbReference type="GO" id="GO:0016020">
    <property type="term" value="C:membrane"/>
    <property type="evidence" value="ECO:0007669"/>
    <property type="project" value="InterPro"/>
</dbReference>
<evidence type="ECO:0000313" key="2">
    <source>
        <dbReference type="EMBL" id="NNU26389.1"/>
    </source>
</evidence>
<dbReference type="AlphaFoldDB" id="A0A849K2W3"/>
<sequence>MIDFRYHLVSLISVFLALAVGIILGAGPLQNAIGDQLTDQVEALRVERTALRDSLTATEAELADLQAYALGAGAELVDGSLEDVNVAVVDVDGISETLELDVVNQLEAAGARVVAQSSMTESWDAVDDSVLRDTVADGQRGRLEDMVAEDATTSQVLGTVLGVALTEADEQTPGERSDRAVELYQLLTQVGLVDSRFAPSAPADAVLLLTAGAAEDDGAPGSESPEVDEDVDVPSTVVTLQSVAGTVVVAGPTAVDGDLLTELRATEEVVASTSTVSGIEQETMRMNVPLAIAAQAADEVGQYGFEEDAEAVPPVVRAPDGEDAAQESGGTTGDEASTGDTGTTGEDS</sequence>
<dbReference type="EMBL" id="JABFAJ010000003">
    <property type="protein sequence ID" value="NNU26389.1"/>
    <property type="molecule type" value="Genomic_DNA"/>
</dbReference>
<dbReference type="Pfam" id="PF11382">
    <property type="entry name" value="MctB"/>
    <property type="match status" value="1"/>
</dbReference>
<accession>A0A849K2W3</accession>
<proteinExistence type="predicted"/>
<organism evidence="2 3">
    <name type="scientific">Isoptericola sediminis</name>
    <dbReference type="NCBI Taxonomy" id="2733572"/>
    <lineage>
        <taxon>Bacteria</taxon>
        <taxon>Bacillati</taxon>
        <taxon>Actinomycetota</taxon>
        <taxon>Actinomycetes</taxon>
        <taxon>Micrococcales</taxon>
        <taxon>Promicromonosporaceae</taxon>
        <taxon>Isoptericola</taxon>
    </lineage>
</organism>
<evidence type="ECO:0000313" key="3">
    <source>
        <dbReference type="Proteomes" id="UP000557204"/>
    </source>
</evidence>
<dbReference type="RefSeq" id="WP_171245875.1">
    <property type="nucleotide sequence ID" value="NZ_JABFAJ010000003.1"/>
</dbReference>
<protein>
    <submittedName>
        <fullName evidence="2">Copper transporter</fullName>
    </submittedName>
</protein>
<keyword evidence="3" id="KW-1185">Reference proteome</keyword>